<dbReference type="InterPro" id="IPR011051">
    <property type="entry name" value="RmlC_Cupin_sf"/>
</dbReference>
<dbReference type="Pfam" id="PF02678">
    <property type="entry name" value="Pirin"/>
    <property type="match status" value="1"/>
</dbReference>
<dbReference type="PANTHER" id="PTHR13903">
    <property type="entry name" value="PIRIN-RELATED"/>
    <property type="match status" value="1"/>
</dbReference>
<feature type="chain" id="PRO_5045915456" evidence="3">
    <location>
        <begin position="20"/>
        <end position="109"/>
    </location>
</feature>
<evidence type="ECO:0000256" key="2">
    <source>
        <dbReference type="RuleBase" id="RU003457"/>
    </source>
</evidence>
<keyword evidence="3" id="KW-0732">Signal</keyword>
<dbReference type="EMBL" id="JBANRG010000004">
    <property type="protein sequence ID" value="KAK7467091.1"/>
    <property type="molecule type" value="Genomic_DNA"/>
</dbReference>
<evidence type="ECO:0000256" key="1">
    <source>
        <dbReference type="ARBA" id="ARBA00008416"/>
    </source>
</evidence>
<dbReference type="Gene3D" id="2.60.120.10">
    <property type="entry name" value="Jelly Rolls"/>
    <property type="match status" value="1"/>
</dbReference>
<dbReference type="Proteomes" id="UP001498398">
    <property type="component" value="Unassembled WGS sequence"/>
</dbReference>
<sequence>MYKFLAVLILAAIVPYFCTVPRPTTFDSSMANLTSISRNVVKKVLAVETPEGAGALVRRSIGSMTLRNLTPFLMLDHFHVSKGAGFPDHAHRGQATVTMMLDGKVLLFA</sequence>
<evidence type="ECO:0000313" key="5">
    <source>
        <dbReference type="EMBL" id="KAK7467091.1"/>
    </source>
</evidence>
<evidence type="ECO:0000313" key="6">
    <source>
        <dbReference type="Proteomes" id="UP001498398"/>
    </source>
</evidence>
<keyword evidence="6" id="KW-1185">Reference proteome</keyword>
<feature type="domain" description="Pirin N-terminal" evidence="4">
    <location>
        <begin position="57"/>
        <end position="105"/>
    </location>
</feature>
<dbReference type="PANTHER" id="PTHR13903:SF8">
    <property type="entry name" value="PIRIN"/>
    <property type="match status" value="1"/>
</dbReference>
<dbReference type="InterPro" id="IPR003829">
    <property type="entry name" value="Pirin_N_dom"/>
</dbReference>
<evidence type="ECO:0000256" key="3">
    <source>
        <dbReference type="SAM" id="SignalP"/>
    </source>
</evidence>
<dbReference type="SUPFAM" id="SSF51182">
    <property type="entry name" value="RmlC-like cupins"/>
    <property type="match status" value="1"/>
</dbReference>
<gene>
    <name evidence="5" type="primary">PRN1_2</name>
    <name evidence="5" type="ORF">VKT23_004151</name>
</gene>
<evidence type="ECO:0000259" key="4">
    <source>
        <dbReference type="Pfam" id="PF02678"/>
    </source>
</evidence>
<accession>A0ABR1JXP7</accession>
<organism evidence="5 6">
    <name type="scientific">Marasmiellus scandens</name>
    <dbReference type="NCBI Taxonomy" id="2682957"/>
    <lineage>
        <taxon>Eukaryota</taxon>
        <taxon>Fungi</taxon>
        <taxon>Dikarya</taxon>
        <taxon>Basidiomycota</taxon>
        <taxon>Agaricomycotina</taxon>
        <taxon>Agaricomycetes</taxon>
        <taxon>Agaricomycetidae</taxon>
        <taxon>Agaricales</taxon>
        <taxon>Marasmiineae</taxon>
        <taxon>Omphalotaceae</taxon>
        <taxon>Marasmiellus</taxon>
    </lineage>
</organism>
<protein>
    <submittedName>
        <fullName evidence="5">RNA pol II transcription cofactor</fullName>
    </submittedName>
</protein>
<dbReference type="InterPro" id="IPR014710">
    <property type="entry name" value="RmlC-like_jellyroll"/>
</dbReference>
<proteinExistence type="inferred from homology"/>
<reference evidence="5 6" key="1">
    <citation type="submission" date="2024-01" db="EMBL/GenBank/DDBJ databases">
        <title>A draft genome for the cacao thread blight pathogen Marasmiellus scandens.</title>
        <authorList>
            <person name="Baruah I.K."/>
            <person name="Leung J."/>
            <person name="Bukari Y."/>
            <person name="Amoako-Attah I."/>
            <person name="Meinhardt L.W."/>
            <person name="Bailey B.A."/>
            <person name="Cohen S.P."/>
        </authorList>
    </citation>
    <scope>NUCLEOTIDE SEQUENCE [LARGE SCALE GENOMIC DNA]</scope>
    <source>
        <strain evidence="5 6">GH-19</strain>
    </source>
</reference>
<feature type="signal peptide" evidence="3">
    <location>
        <begin position="1"/>
        <end position="19"/>
    </location>
</feature>
<dbReference type="InterPro" id="IPR012093">
    <property type="entry name" value="Pirin"/>
</dbReference>
<comment type="caution">
    <text evidence="5">The sequence shown here is derived from an EMBL/GenBank/DDBJ whole genome shotgun (WGS) entry which is preliminary data.</text>
</comment>
<name>A0ABR1JXP7_9AGAR</name>
<comment type="similarity">
    <text evidence="1 2">Belongs to the pirin family.</text>
</comment>